<feature type="region of interest" description="Disordered" evidence="1">
    <location>
        <begin position="117"/>
        <end position="178"/>
    </location>
</feature>
<proteinExistence type="predicted"/>
<feature type="compositionally biased region" description="Low complexity" evidence="1">
    <location>
        <begin position="160"/>
        <end position="169"/>
    </location>
</feature>
<comment type="caution">
    <text evidence="2">The sequence shown here is derived from an EMBL/GenBank/DDBJ whole genome shotgun (WGS) entry which is preliminary data.</text>
</comment>
<reference evidence="2 3" key="1">
    <citation type="submission" date="2020-04" db="EMBL/GenBank/DDBJ databases">
        <title>Chromosome-level genome assembly of a cyprinid fish Onychostoma macrolepis by integration of Nanopore Sequencing, Bionano and Hi-C technology.</title>
        <authorList>
            <person name="Wang D."/>
        </authorList>
    </citation>
    <scope>NUCLEOTIDE SEQUENCE [LARGE SCALE GENOMIC DNA]</scope>
    <source>
        <strain evidence="2">SWU-2019</strain>
        <tissue evidence="2">Muscle</tissue>
    </source>
</reference>
<evidence type="ECO:0000313" key="2">
    <source>
        <dbReference type="EMBL" id="KAF4111713.1"/>
    </source>
</evidence>
<protein>
    <submittedName>
        <fullName evidence="2">Uncharacterized protein</fullName>
    </submittedName>
</protein>
<name>A0A7J6CYC7_9TELE</name>
<organism evidence="2 3">
    <name type="scientific">Onychostoma macrolepis</name>
    <dbReference type="NCBI Taxonomy" id="369639"/>
    <lineage>
        <taxon>Eukaryota</taxon>
        <taxon>Metazoa</taxon>
        <taxon>Chordata</taxon>
        <taxon>Craniata</taxon>
        <taxon>Vertebrata</taxon>
        <taxon>Euteleostomi</taxon>
        <taxon>Actinopterygii</taxon>
        <taxon>Neopterygii</taxon>
        <taxon>Teleostei</taxon>
        <taxon>Ostariophysi</taxon>
        <taxon>Cypriniformes</taxon>
        <taxon>Cyprinidae</taxon>
        <taxon>Acrossocheilinae</taxon>
        <taxon>Onychostoma</taxon>
    </lineage>
</organism>
<dbReference type="AlphaFoldDB" id="A0A7J6CYC7"/>
<dbReference type="Proteomes" id="UP000579812">
    <property type="component" value="Unassembled WGS sequence"/>
</dbReference>
<sequence>MQLATTVGERPQQPNRCKQKELEVVRYDGHRPASLGRSGRIDDGHLFAGVDDGVCCGHPSSAALNATSDYRKVKDHNSRIGVNRKNWKWFDMMDTDRQVWEEVAESMTDTSLLESMMESAVEDPSSQEETTEGFDERLSTSESLSSPSRTSTPTPPESAPSPSSAPRRIPIGKRKRGQQDVVAALAEMQAADERQQEWLERMEECRDRRFEMMLEDASEARRHEAEITRQHMEQTESFSHAFLSRLSQLVQVLSSRP</sequence>
<dbReference type="EMBL" id="JAAMOB010000007">
    <property type="protein sequence ID" value="KAF4111713.1"/>
    <property type="molecule type" value="Genomic_DNA"/>
</dbReference>
<evidence type="ECO:0000313" key="3">
    <source>
        <dbReference type="Proteomes" id="UP000579812"/>
    </source>
</evidence>
<gene>
    <name evidence="2" type="ORF">G5714_008744</name>
</gene>
<accession>A0A7J6CYC7</accession>
<feature type="compositionally biased region" description="Low complexity" evidence="1">
    <location>
        <begin position="140"/>
        <end position="152"/>
    </location>
</feature>
<evidence type="ECO:0000256" key="1">
    <source>
        <dbReference type="SAM" id="MobiDB-lite"/>
    </source>
</evidence>
<keyword evidence="3" id="KW-1185">Reference proteome</keyword>